<evidence type="ECO:0000313" key="12">
    <source>
        <dbReference type="EMBL" id="OAH56079.1"/>
    </source>
</evidence>
<evidence type="ECO:0000256" key="9">
    <source>
        <dbReference type="ARBA" id="ARBA00048721"/>
    </source>
</evidence>
<dbReference type="Gene3D" id="3.40.50.620">
    <property type="entry name" value="HUPs"/>
    <property type="match status" value="1"/>
</dbReference>
<dbReference type="NCBIfam" id="NF000841">
    <property type="entry name" value="PRK00071.1-4"/>
    <property type="match status" value="1"/>
</dbReference>
<reference evidence="12 13" key="1">
    <citation type="submission" date="2016-01" db="EMBL/GenBank/DDBJ databases">
        <title>Investigation of taxonomic status of Bacillus aminovorans.</title>
        <authorList>
            <person name="Verma A."/>
            <person name="Pal Y."/>
            <person name="Krishnamurthi S."/>
        </authorList>
    </citation>
    <scope>NUCLEOTIDE SEQUENCE [LARGE SCALE GENOMIC DNA]</scope>
    <source>
        <strain evidence="12 13">DSM 4337</strain>
    </source>
</reference>
<comment type="catalytic activity">
    <reaction evidence="9 10">
        <text>nicotinate beta-D-ribonucleotide + ATP + H(+) = deamido-NAD(+) + diphosphate</text>
        <dbReference type="Rhea" id="RHEA:22860"/>
        <dbReference type="ChEBI" id="CHEBI:15378"/>
        <dbReference type="ChEBI" id="CHEBI:30616"/>
        <dbReference type="ChEBI" id="CHEBI:33019"/>
        <dbReference type="ChEBI" id="CHEBI:57502"/>
        <dbReference type="ChEBI" id="CHEBI:58437"/>
        <dbReference type="EC" id="2.7.7.18"/>
    </reaction>
</comment>
<dbReference type="InterPro" id="IPR005248">
    <property type="entry name" value="NadD/NMNAT"/>
</dbReference>
<evidence type="ECO:0000313" key="13">
    <source>
        <dbReference type="Proteomes" id="UP000077271"/>
    </source>
</evidence>
<evidence type="ECO:0000256" key="1">
    <source>
        <dbReference type="ARBA" id="ARBA00002324"/>
    </source>
</evidence>
<evidence type="ECO:0000256" key="6">
    <source>
        <dbReference type="ARBA" id="ARBA00022741"/>
    </source>
</evidence>
<dbReference type="SUPFAM" id="SSF52374">
    <property type="entry name" value="Nucleotidylyl transferase"/>
    <property type="match status" value="1"/>
</dbReference>
<keyword evidence="8 10" id="KW-0520">NAD</keyword>
<comment type="function">
    <text evidence="1 10">Catalyzes the reversible adenylation of nicotinate mononucleotide (NaMN) to nicotinic acid adenine dinucleotide (NaAD).</text>
</comment>
<dbReference type="EC" id="2.7.7.18" evidence="10"/>
<dbReference type="AlphaFoldDB" id="A0A177KRX5"/>
<keyword evidence="5 10" id="KW-0548">Nucleotidyltransferase</keyword>
<evidence type="ECO:0000256" key="7">
    <source>
        <dbReference type="ARBA" id="ARBA00022840"/>
    </source>
</evidence>
<dbReference type="HAMAP" id="MF_00244">
    <property type="entry name" value="NaMN_adenylyltr"/>
    <property type="match status" value="1"/>
</dbReference>
<sequence>MRKVGIMGGTFNPPHIGHLVIANEVLHALDLDEVRFMPNSVPPHKKLDGHVSDEARLRMTELAIKGNKLFRLETVEINRAGVSYTIDTMRELMMKEPDASFYFIIGADMIEYLPNWQEIDELVQMINFVGVKRPGYSTETSYRVTLIETPEIHLSSTILRKRAANGDSLLYLLPDGVIRYIEENGLYGAE</sequence>
<evidence type="ECO:0000256" key="3">
    <source>
        <dbReference type="ARBA" id="ARBA00022642"/>
    </source>
</evidence>
<keyword evidence="7 10" id="KW-0067">ATP-binding</keyword>
<dbReference type="Proteomes" id="UP000077271">
    <property type="component" value="Unassembled WGS sequence"/>
</dbReference>
<dbReference type="InterPro" id="IPR014729">
    <property type="entry name" value="Rossmann-like_a/b/a_fold"/>
</dbReference>
<dbReference type="PANTHER" id="PTHR39321">
    <property type="entry name" value="NICOTINATE-NUCLEOTIDE ADENYLYLTRANSFERASE-RELATED"/>
    <property type="match status" value="1"/>
</dbReference>
<dbReference type="GO" id="GO:0009435">
    <property type="term" value="P:NAD+ biosynthetic process"/>
    <property type="evidence" value="ECO:0007669"/>
    <property type="project" value="UniProtKB-UniRule"/>
</dbReference>
<dbReference type="NCBIfam" id="TIGR00482">
    <property type="entry name" value="nicotinate (nicotinamide) nucleotide adenylyltransferase"/>
    <property type="match status" value="1"/>
</dbReference>
<dbReference type="UniPathway" id="UPA00253">
    <property type="reaction ID" value="UER00332"/>
</dbReference>
<protein>
    <recommendedName>
        <fullName evidence="10">Probable nicotinate-nucleotide adenylyltransferase</fullName>
        <ecNumber evidence="10">2.7.7.18</ecNumber>
    </recommendedName>
    <alternativeName>
        <fullName evidence="10">Deamido-NAD(+) diphosphorylase</fullName>
    </alternativeName>
    <alternativeName>
        <fullName evidence="10">Deamido-NAD(+) pyrophosphorylase</fullName>
    </alternativeName>
    <alternativeName>
        <fullName evidence="10">Nicotinate mononucleotide adenylyltransferase</fullName>
        <shortName evidence="10">NaMN adenylyltransferase</shortName>
    </alternativeName>
</protein>
<evidence type="ECO:0000259" key="11">
    <source>
        <dbReference type="Pfam" id="PF01467"/>
    </source>
</evidence>
<name>A0A177KRX5_9BACI</name>
<accession>A0A177KRX5</accession>
<dbReference type="CDD" id="cd02165">
    <property type="entry name" value="NMNAT"/>
    <property type="match status" value="1"/>
</dbReference>
<dbReference type="NCBIfam" id="TIGR00125">
    <property type="entry name" value="cyt_tran_rel"/>
    <property type="match status" value="1"/>
</dbReference>
<dbReference type="NCBIfam" id="NF000840">
    <property type="entry name" value="PRK00071.1-3"/>
    <property type="match status" value="1"/>
</dbReference>
<gene>
    <name evidence="10 12" type="primary">nadD</name>
    <name evidence="12" type="ORF">AWH48_05250</name>
</gene>
<dbReference type="Pfam" id="PF01467">
    <property type="entry name" value="CTP_transf_like"/>
    <property type="match status" value="1"/>
</dbReference>
<comment type="caution">
    <text evidence="12">The sequence shown here is derived from an EMBL/GenBank/DDBJ whole genome shotgun (WGS) entry which is preliminary data.</text>
</comment>
<keyword evidence="3 10" id="KW-0662">Pyridine nucleotide biosynthesis</keyword>
<dbReference type="OrthoDB" id="5295945at2"/>
<evidence type="ECO:0000256" key="2">
    <source>
        <dbReference type="ARBA" id="ARBA00005019"/>
    </source>
</evidence>
<feature type="domain" description="Cytidyltransferase-like" evidence="11">
    <location>
        <begin position="6"/>
        <end position="162"/>
    </location>
</feature>
<evidence type="ECO:0000256" key="4">
    <source>
        <dbReference type="ARBA" id="ARBA00022679"/>
    </source>
</evidence>
<keyword evidence="6 10" id="KW-0547">Nucleotide-binding</keyword>
<proteinExistence type="inferred from homology"/>
<dbReference type="GO" id="GO:0005524">
    <property type="term" value="F:ATP binding"/>
    <property type="evidence" value="ECO:0007669"/>
    <property type="project" value="UniProtKB-KW"/>
</dbReference>
<evidence type="ECO:0000256" key="5">
    <source>
        <dbReference type="ARBA" id="ARBA00022695"/>
    </source>
</evidence>
<dbReference type="EMBL" id="LQWZ01000023">
    <property type="protein sequence ID" value="OAH56079.1"/>
    <property type="molecule type" value="Genomic_DNA"/>
</dbReference>
<dbReference type="InterPro" id="IPR004821">
    <property type="entry name" value="Cyt_trans-like"/>
</dbReference>
<evidence type="ECO:0000256" key="10">
    <source>
        <dbReference type="HAMAP-Rule" id="MF_00244"/>
    </source>
</evidence>
<dbReference type="GO" id="GO:0004515">
    <property type="term" value="F:nicotinate-nucleotide adenylyltransferase activity"/>
    <property type="evidence" value="ECO:0007669"/>
    <property type="project" value="UniProtKB-UniRule"/>
</dbReference>
<comment type="pathway">
    <text evidence="2 10">Cofactor biosynthesis; NAD(+) biosynthesis; deamido-NAD(+) from nicotinate D-ribonucleotide: step 1/1.</text>
</comment>
<organism evidence="12 13">
    <name type="scientific">Domibacillus aminovorans</name>
    <dbReference type="NCBI Taxonomy" id="29332"/>
    <lineage>
        <taxon>Bacteria</taxon>
        <taxon>Bacillati</taxon>
        <taxon>Bacillota</taxon>
        <taxon>Bacilli</taxon>
        <taxon>Bacillales</taxon>
        <taxon>Bacillaceae</taxon>
        <taxon>Domibacillus</taxon>
    </lineage>
</organism>
<evidence type="ECO:0000256" key="8">
    <source>
        <dbReference type="ARBA" id="ARBA00023027"/>
    </source>
</evidence>
<comment type="similarity">
    <text evidence="10">Belongs to the NadD family.</text>
</comment>
<keyword evidence="4 10" id="KW-0808">Transferase</keyword>
<dbReference type="PANTHER" id="PTHR39321:SF3">
    <property type="entry name" value="PHOSPHOPANTETHEINE ADENYLYLTRANSFERASE"/>
    <property type="match status" value="1"/>
</dbReference>